<dbReference type="Pfam" id="PF01266">
    <property type="entry name" value="DAO"/>
    <property type="match status" value="1"/>
</dbReference>
<dbReference type="SUPFAM" id="SSF51905">
    <property type="entry name" value="FAD/NAD(P)-binding domain"/>
    <property type="match status" value="1"/>
</dbReference>
<feature type="compositionally biased region" description="Low complexity" evidence="1">
    <location>
        <begin position="55"/>
        <end position="64"/>
    </location>
</feature>
<name>A0A7G1P539_9ACTN</name>
<dbReference type="InterPro" id="IPR006076">
    <property type="entry name" value="FAD-dep_OxRdtase"/>
</dbReference>
<dbReference type="Gene3D" id="3.50.50.60">
    <property type="entry name" value="FAD/NAD(P)-binding domain"/>
    <property type="match status" value="1"/>
</dbReference>
<dbReference type="Gene3D" id="3.30.9.10">
    <property type="entry name" value="D-Amino Acid Oxidase, subunit A, domain 2"/>
    <property type="match status" value="1"/>
</dbReference>
<dbReference type="AlphaFoldDB" id="A0A7G1P539"/>
<evidence type="ECO:0000313" key="4">
    <source>
        <dbReference type="Proteomes" id="UP000516444"/>
    </source>
</evidence>
<evidence type="ECO:0000256" key="1">
    <source>
        <dbReference type="SAM" id="MobiDB-lite"/>
    </source>
</evidence>
<evidence type="ECO:0000259" key="2">
    <source>
        <dbReference type="Pfam" id="PF01266"/>
    </source>
</evidence>
<feature type="compositionally biased region" description="Low complexity" evidence="1">
    <location>
        <begin position="25"/>
        <end position="43"/>
    </location>
</feature>
<dbReference type="EMBL" id="AP023440">
    <property type="protein sequence ID" value="BCL28930.1"/>
    <property type="molecule type" value="Genomic_DNA"/>
</dbReference>
<organism evidence="3 4">
    <name type="scientific">Streptomyces aurantiacus</name>
    <dbReference type="NCBI Taxonomy" id="47760"/>
    <lineage>
        <taxon>Bacteria</taxon>
        <taxon>Bacillati</taxon>
        <taxon>Actinomycetota</taxon>
        <taxon>Actinomycetes</taxon>
        <taxon>Kitasatosporales</taxon>
        <taxon>Streptomycetaceae</taxon>
        <taxon>Streptomyces</taxon>
        <taxon>Streptomyces aurantiacus group</taxon>
    </lineage>
</organism>
<accession>A0A7G1P539</accession>
<dbReference type="InterPro" id="IPR036188">
    <property type="entry name" value="FAD/NAD-bd_sf"/>
</dbReference>
<dbReference type="PANTHER" id="PTHR13847:SF285">
    <property type="entry name" value="FAD DEPENDENT OXIDOREDUCTASE DOMAIN-CONTAINING PROTEIN"/>
    <property type="match status" value="1"/>
</dbReference>
<dbReference type="GO" id="GO:0005737">
    <property type="term" value="C:cytoplasm"/>
    <property type="evidence" value="ECO:0007669"/>
    <property type="project" value="TreeGrafter"/>
</dbReference>
<evidence type="ECO:0000313" key="3">
    <source>
        <dbReference type="EMBL" id="BCL28930.1"/>
    </source>
</evidence>
<dbReference type="PANTHER" id="PTHR13847">
    <property type="entry name" value="SARCOSINE DEHYDROGENASE-RELATED"/>
    <property type="match status" value="1"/>
</dbReference>
<feature type="domain" description="FAD dependent oxidoreductase" evidence="2">
    <location>
        <begin position="85"/>
        <end position="445"/>
    </location>
</feature>
<protein>
    <submittedName>
        <fullName evidence="3">FAD-dependent oxidoreductase</fullName>
    </submittedName>
</protein>
<reference evidence="3 4" key="1">
    <citation type="journal article" date="2014" name="Int. J. Syst. Evol. Microbiol.">
        <title>Complete genome sequence of Corynebacterium casei LMG S-19264T (=DSM 44701T), isolated from a smear-ripened cheese.</title>
        <authorList>
            <consortium name="US DOE Joint Genome Institute (JGI-PGF)"/>
            <person name="Walter F."/>
            <person name="Albersmeier A."/>
            <person name="Kalinowski J."/>
            <person name="Ruckert C."/>
        </authorList>
    </citation>
    <scope>NUCLEOTIDE SEQUENCE [LARGE SCALE GENOMIC DNA]</scope>
    <source>
        <strain evidence="3 4">JCM 4677</strain>
    </source>
</reference>
<gene>
    <name evidence="3" type="ORF">GCM10017557_37890</name>
</gene>
<feature type="compositionally biased region" description="Pro residues" evidence="1">
    <location>
        <begin position="68"/>
        <end position="77"/>
    </location>
</feature>
<keyword evidence="4" id="KW-1185">Reference proteome</keyword>
<sequence>MSSTENADSATGKDPTPQMPHAPHAPNSPQEPQAPQAPQVPRQTVNGGISFWYAQQSQSQDQSQNPSLPTPRTPRTPLPGDTNADVVIVGGGYTGLWTAYYLKKAAPFLRITVLEQKFCGYGASGRNGGWLYNGIAGRDRYALLHGHDAAVRLQEAMNATVTEVITVAAEEDIDADIHRGGVLEVAYTPAQLARLKTFHETELSYGEKDRELYGPRETADRIRVSDAVGSTWTPHGARLHPMKLLKGLAAAVEALGVTIHESTPVTEIRPKHAVTPHGTVRAPYVLRCTEGFTASLKGHRRTWLPMNSSMIATEPLTPAQWESIGWEGRETLGDMAHAYMYAQRTADDRIALGGRGVPYRFGSRTDNDGRTRPSTVKALRQILLRLFPQLSDVAVAHAWSGVLGVPRDWCATVALDRSTGLGWAGGYVGSGVATANLAARTLRDLVQRDSGQSGATDLTTLPWVEHKVRKWEPEPFRWLGVHGMYATYRAADRRELTTHTAQSSRIARIADRVAGR</sequence>
<dbReference type="Proteomes" id="UP000516444">
    <property type="component" value="Chromosome"/>
</dbReference>
<dbReference type="RefSeq" id="WP_246596430.1">
    <property type="nucleotide sequence ID" value="NZ_AP023440.1"/>
</dbReference>
<feature type="region of interest" description="Disordered" evidence="1">
    <location>
        <begin position="1"/>
        <end position="83"/>
    </location>
</feature>
<proteinExistence type="predicted"/>
<dbReference type="KEGG" id="sgm:GCM10017557_37890"/>